<comment type="caution">
    <text evidence="4">The sequence shown here is derived from an EMBL/GenBank/DDBJ whole genome shotgun (WGS) entry which is preliminary data.</text>
</comment>
<dbReference type="PANTHER" id="PTHR32125">
    <property type="entry name" value="2-C-METHYL-D-ERYTHRITOL 4-PHOSPHATE CYTIDYLYLTRANSFERASE, CHLOROPLASTIC"/>
    <property type="match status" value="1"/>
</dbReference>
<keyword evidence="5" id="KW-1185">Reference proteome</keyword>
<evidence type="ECO:0000313" key="4">
    <source>
        <dbReference type="EMBL" id="GAA5109481.1"/>
    </source>
</evidence>
<feature type="site" description="Positions MEP for the nucleophilic attack" evidence="3">
    <location>
        <position position="217"/>
    </location>
</feature>
<evidence type="ECO:0000256" key="3">
    <source>
        <dbReference type="HAMAP-Rule" id="MF_00108"/>
    </source>
</evidence>
<dbReference type="SUPFAM" id="SSF53448">
    <property type="entry name" value="Nucleotide-diphospho-sugar transferases"/>
    <property type="match status" value="1"/>
</dbReference>
<dbReference type="Proteomes" id="UP001500171">
    <property type="component" value="Unassembled WGS sequence"/>
</dbReference>
<dbReference type="Pfam" id="PF01128">
    <property type="entry name" value="IspD"/>
    <property type="match status" value="1"/>
</dbReference>
<evidence type="ECO:0000256" key="1">
    <source>
        <dbReference type="ARBA" id="ARBA00022679"/>
    </source>
</evidence>
<dbReference type="InterPro" id="IPR050088">
    <property type="entry name" value="IspD/TarI_cytidylyltransf_bact"/>
</dbReference>
<dbReference type="InterPro" id="IPR001228">
    <property type="entry name" value="IspD"/>
</dbReference>
<dbReference type="EMBL" id="BAABHY010000001">
    <property type="protein sequence ID" value="GAA5109481.1"/>
    <property type="molecule type" value="Genomic_DNA"/>
</dbReference>
<organism evidence="4 5">
    <name type="scientific">Orbus sasakiae</name>
    <dbReference type="NCBI Taxonomy" id="1078475"/>
    <lineage>
        <taxon>Bacteria</taxon>
        <taxon>Pseudomonadati</taxon>
        <taxon>Pseudomonadota</taxon>
        <taxon>Gammaproteobacteria</taxon>
        <taxon>Orbales</taxon>
        <taxon>Orbaceae</taxon>
        <taxon>Orbus</taxon>
    </lineage>
</organism>
<feature type="site" description="Transition state stabilizer" evidence="3">
    <location>
        <position position="20"/>
    </location>
</feature>
<accession>A0ABP9N665</accession>
<comment type="similarity">
    <text evidence="3">Belongs to the IspD/TarI cytidylyltransferase family. IspD subfamily.</text>
</comment>
<feature type="site" description="Positions MEP for the nucleophilic attack" evidence="3">
    <location>
        <position position="161"/>
    </location>
</feature>
<dbReference type="RefSeq" id="WP_345490028.1">
    <property type="nucleotide sequence ID" value="NZ_BAABHY010000001.1"/>
</dbReference>
<dbReference type="CDD" id="cd02516">
    <property type="entry name" value="CDP-ME_synthetase"/>
    <property type="match status" value="1"/>
</dbReference>
<dbReference type="GO" id="GO:0016779">
    <property type="term" value="F:nucleotidyltransferase activity"/>
    <property type="evidence" value="ECO:0007669"/>
    <property type="project" value="UniProtKB-KW"/>
</dbReference>
<evidence type="ECO:0000313" key="5">
    <source>
        <dbReference type="Proteomes" id="UP001500171"/>
    </source>
</evidence>
<comment type="catalytic activity">
    <reaction evidence="3">
        <text>2-C-methyl-D-erythritol 4-phosphate + CTP + H(+) = 4-CDP-2-C-methyl-D-erythritol + diphosphate</text>
        <dbReference type="Rhea" id="RHEA:13429"/>
        <dbReference type="ChEBI" id="CHEBI:15378"/>
        <dbReference type="ChEBI" id="CHEBI:33019"/>
        <dbReference type="ChEBI" id="CHEBI:37563"/>
        <dbReference type="ChEBI" id="CHEBI:57823"/>
        <dbReference type="ChEBI" id="CHEBI:58262"/>
        <dbReference type="EC" id="2.7.7.60"/>
    </reaction>
</comment>
<feature type="site" description="Transition state stabilizer" evidence="3">
    <location>
        <position position="27"/>
    </location>
</feature>
<sequence length="239" mass="26343">MNNDNNTIVAIVPAAGSGQRMQSTMPKQYIKIGHATILEHTLQKLLSIPQISQIIVAISSDDDYFSTLEIASHPKIKTTIGGDTRAASVLAGLRLADETSWALVHDAARPCVCVSDIEMLIKTVFDYQQGAILATKITDTIKKSISSTDCTPVQIEQTCDRRFLWAAATPQMFNVKDLTTCLIRAEQQHVELTDEASAIEYGGGHPILVECKRDNIKVTRLEDLPLATLYLQEQGYIQK</sequence>
<evidence type="ECO:0000256" key="2">
    <source>
        <dbReference type="ARBA" id="ARBA00022695"/>
    </source>
</evidence>
<gene>
    <name evidence="3 4" type="primary">ispD</name>
    <name evidence="4" type="ORF">GCM10023211_12900</name>
</gene>
<dbReference type="InterPro" id="IPR029044">
    <property type="entry name" value="Nucleotide-diphossugar_trans"/>
</dbReference>
<proteinExistence type="inferred from homology"/>
<comment type="pathway">
    <text evidence="3">Isoprenoid biosynthesis; isopentenyl diphosphate biosynthesis via DXP pathway; isopentenyl diphosphate from 1-deoxy-D-xylulose 5-phosphate: step 2/6.</text>
</comment>
<reference evidence="5" key="1">
    <citation type="journal article" date="2019" name="Int. J. Syst. Evol. Microbiol.">
        <title>The Global Catalogue of Microorganisms (GCM) 10K type strain sequencing project: providing services to taxonomists for standard genome sequencing and annotation.</title>
        <authorList>
            <consortium name="The Broad Institute Genomics Platform"/>
            <consortium name="The Broad Institute Genome Sequencing Center for Infectious Disease"/>
            <person name="Wu L."/>
            <person name="Ma J."/>
        </authorList>
    </citation>
    <scope>NUCLEOTIDE SEQUENCE [LARGE SCALE GENOMIC DNA]</scope>
    <source>
        <strain evidence="5">JCM 18050</strain>
    </source>
</reference>
<protein>
    <recommendedName>
        <fullName evidence="3">2-C-methyl-D-erythritol 4-phosphate cytidylyltransferase</fullName>
        <ecNumber evidence="3">2.7.7.60</ecNumber>
    </recommendedName>
    <alternativeName>
        <fullName evidence="3">4-diphosphocytidyl-2C-methyl-D-erythritol synthase</fullName>
    </alternativeName>
    <alternativeName>
        <fullName evidence="3">MEP cytidylyltransferase</fullName>
        <shortName evidence="3">MCT</shortName>
    </alternativeName>
</protein>
<keyword evidence="1 3" id="KW-0808">Transferase</keyword>
<dbReference type="Gene3D" id="3.90.550.10">
    <property type="entry name" value="Spore Coat Polysaccharide Biosynthesis Protein SpsA, Chain A"/>
    <property type="match status" value="1"/>
</dbReference>
<keyword evidence="2 3" id="KW-0548">Nucleotidyltransferase</keyword>
<keyword evidence="3" id="KW-0414">Isoprene biosynthesis</keyword>
<name>A0ABP9N665_9GAMM</name>
<dbReference type="NCBIfam" id="TIGR00453">
    <property type="entry name" value="ispD"/>
    <property type="match status" value="1"/>
</dbReference>
<dbReference type="HAMAP" id="MF_00108">
    <property type="entry name" value="IspD"/>
    <property type="match status" value="1"/>
</dbReference>
<dbReference type="PANTHER" id="PTHR32125:SF4">
    <property type="entry name" value="2-C-METHYL-D-ERYTHRITOL 4-PHOSPHATE CYTIDYLYLTRANSFERASE, CHLOROPLASTIC"/>
    <property type="match status" value="1"/>
</dbReference>
<dbReference type="EC" id="2.7.7.60" evidence="3"/>
<comment type="function">
    <text evidence="3">Catalyzes the formation of 4-diphosphocytidyl-2-C-methyl-D-erythritol from CTP and 2-C-methyl-D-erythritol 4-phosphate (MEP).</text>
</comment>
<dbReference type="InterPro" id="IPR034683">
    <property type="entry name" value="IspD/TarI"/>
</dbReference>